<proteinExistence type="predicted"/>
<feature type="chain" id="PRO_5046470379" evidence="1">
    <location>
        <begin position="38"/>
        <end position="321"/>
    </location>
</feature>
<gene>
    <name evidence="3" type="ORF">Q5741_20855</name>
</gene>
<protein>
    <submittedName>
        <fullName evidence="3">Copper amine oxidase N-terminal domain-containing protein</fullName>
    </submittedName>
</protein>
<organism evidence="3 4">
    <name type="scientific">Paenibacillus lacisoli</name>
    <dbReference type="NCBI Taxonomy" id="3064525"/>
    <lineage>
        <taxon>Bacteria</taxon>
        <taxon>Bacillati</taxon>
        <taxon>Bacillota</taxon>
        <taxon>Bacilli</taxon>
        <taxon>Bacillales</taxon>
        <taxon>Paenibacillaceae</taxon>
        <taxon>Paenibacillus</taxon>
    </lineage>
</organism>
<evidence type="ECO:0000313" key="3">
    <source>
        <dbReference type="EMBL" id="MDO7908838.1"/>
    </source>
</evidence>
<dbReference type="Proteomes" id="UP001240171">
    <property type="component" value="Unassembled WGS sequence"/>
</dbReference>
<evidence type="ECO:0000259" key="2">
    <source>
        <dbReference type="Pfam" id="PF07833"/>
    </source>
</evidence>
<name>A0ABT9CHT1_9BACL</name>
<dbReference type="SUPFAM" id="SSF55383">
    <property type="entry name" value="Copper amine oxidase, domain N"/>
    <property type="match status" value="1"/>
</dbReference>
<dbReference type="RefSeq" id="WP_305026061.1">
    <property type="nucleotide sequence ID" value="NZ_JAUQTB010000024.1"/>
</dbReference>
<feature type="domain" description="Copper amine oxidase-like N-terminal" evidence="2">
    <location>
        <begin position="56"/>
        <end position="152"/>
    </location>
</feature>
<feature type="signal peptide" evidence="1">
    <location>
        <begin position="1"/>
        <end position="37"/>
    </location>
</feature>
<keyword evidence="1" id="KW-0732">Signal</keyword>
<dbReference type="EMBL" id="JAUQTB010000024">
    <property type="protein sequence ID" value="MDO7908838.1"/>
    <property type="molecule type" value="Genomic_DNA"/>
</dbReference>
<evidence type="ECO:0000256" key="1">
    <source>
        <dbReference type="SAM" id="SignalP"/>
    </source>
</evidence>
<dbReference type="InterPro" id="IPR036582">
    <property type="entry name" value="Mao_N_sf"/>
</dbReference>
<accession>A0ABT9CHT1</accession>
<reference evidence="3 4" key="1">
    <citation type="submission" date="2023-07" db="EMBL/GenBank/DDBJ databases">
        <title>Paenibacillus sp. JX-17 nov. isolated from soil.</title>
        <authorList>
            <person name="Wan Y."/>
            <person name="Liu B."/>
        </authorList>
    </citation>
    <scope>NUCLEOTIDE SEQUENCE [LARGE SCALE GENOMIC DNA]</scope>
    <source>
        <strain evidence="3 4">JX-17</strain>
    </source>
</reference>
<comment type="caution">
    <text evidence="3">The sequence shown here is derived from an EMBL/GenBank/DDBJ whole genome shotgun (WGS) entry which is preliminary data.</text>
</comment>
<keyword evidence="4" id="KW-1185">Reference proteome</keyword>
<dbReference type="InterPro" id="IPR012854">
    <property type="entry name" value="Cu_amine_oxidase-like_N"/>
</dbReference>
<sequence length="321" mass="35092">MTITAFWNQHKMKIMLAASILTAGTSPLLLAPSQAHAAAVTVKPTAYINNVQAAYEVVLRDGTTYAAITDLKPLGNYIFGYDNATKQVTIYDGSDKYTLTANSKTMYKNGSAVALSSAPILVNGKALLPLRAIGEAFGAQVQWNQSAREAYIYKTDASAVTGVEYGELTTARNAALRLPRVSHLAQPQLKTKQDLGIEATTDYIFPVKQYSRFFIKENSGLVSYYEVENKTAVLKWQANFGAKAASNPDVYFIKSNLDKEIGKRPSVAGSGLVQFRYSLMLEEIMYSFFNKTTDIGSGTAAPRYTGNLVVPVPEELNLISY</sequence>
<dbReference type="Gene3D" id="3.30.457.10">
    <property type="entry name" value="Copper amine oxidase-like, N-terminal domain"/>
    <property type="match status" value="1"/>
</dbReference>
<dbReference type="Pfam" id="PF07833">
    <property type="entry name" value="Cu_amine_oxidN1"/>
    <property type="match status" value="1"/>
</dbReference>
<evidence type="ECO:0000313" key="4">
    <source>
        <dbReference type="Proteomes" id="UP001240171"/>
    </source>
</evidence>